<accession>A0A9D3AZ44</accession>
<comment type="caution">
    <text evidence="9">The sequence shown here is derived from an EMBL/GenBank/DDBJ whole genome shotgun (WGS) entry which is preliminary data.</text>
</comment>
<dbReference type="PANTHER" id="PTHR43266">
    <property type="entry name" value="MACROLIDE-EFFLUX PROTEIN"/>
    <property type="match status" value="1"/>
</dbReference>
<comment type="subcellular location">
    <subcellularLocation>
        <location evidence="1">Cell membrane</location>
        <topology evidence="1">Multi-pass membrane protein</topology>
    </subcellularLocation>
</comment>
<feature type="transmembrane region" description="Helical" evidence="7">
    <location>
        <begin position="14"/>
        <end position="40"/>
    </location>
</feature>
<evidence type="ECO:0000256" key="3">
    <source>
        <dbReference type="ARBA" id="ARBA00022475"/>
    </source>
</evidence>
<dbReference type="Gene3D" id="1.20.1250.20">
    <property type="entry name" value="MFS general substrate transporter like domains"/>
    <property type="match status" value="1"/>
</dbReference>
<dbReference type="RefSeq" id="WP_161821953.1">
    <property type="nucleotide sequence ID" value="NZ_LSRS01000003.1"/>
</dbReference>
<evidence type="ECO:0000256" key="2">
    <source>
        <dbReference type="ARBA" id="ARBA00022448"/>
    </source>
</evidence>
<dbReference type="Proteomes" id="UP000798488">
    <property type="component" value="Unassembled WGS sequence"/>
</dbReference>
<dbReference type="GO" id="GO:0022857">
    <property type="term" value="F:transmembrane transporter activity"/>
    <property type="evidence" value="ECO:0007669"/>
    <property type="project" value="InterPro"/>
</dbReference>
<dbReference type="AlphaFoldDB" id="A0A9D3AZ44"/>
<feature type="transmembrane region" description="Helical" evidence="7">
    <location>
        <begin position="228"/>
        <end position="246"/>
    </location>
</feature>
<evidence type="ECO:0000256" key="6">
    <source>
        <dbReference type="ARBA" id="ARBA00023136"/>
    </source>
</evidence>
<feature type="transmembrane region" description="Helical" evidence="7">
    <location>
        <begin position="380"/>
        <end position="402"/>
    </location>
</feature>
<proteinExistence type="predicted"/>
<evidence type="ECO:0000256" key="7">
    <source>
        <dbReference type="SAM" id="Phobius"/>
    </source>
</evidence>
<feature type="transmembrane region" description="Helical" evidence="7">
    <location>
        <begin position="297"/>
        <end position="325"/>
    </location>
</feature>
<protein>
    <submittedName>
        <fullName evidence="9">Enterobactin exporter EntS</fullName>
    </submittedName>
</protein>
<feature type="domain" description="Major facilitator superfamily (MFS) profile" evidence="8">
    <location>
        <begin position="1"/>
        <end position="196"/>
    </location>
</feature>
<sequence>MEQTGEYAKWKKNIILFLGSQTFSLFGSSLVQYAIMWYIVLNTQSGIMMTISILCGFVPTFILSPVAGVWADRYNRKLLIMLSDSMIAISTLVLAILFLMGYDSIWLLFVMSAIRAFGAGVQTPAVGAILPQIVPEDKLTAVNGTNGSIQSLVFLVAPMVSAALLTMTSLEIIFFVDVVTAAIAVTILLVFLKIPVHAKALEKQTTSYISDFRQGLEYIKNHEFIKKFFIFFAFFFVLVAPAAFLTPLQVARSFGDDVWRLTALEIAFSLGMTFGGIVIAAWGGFKNKIHTMTLSCLVIGACTFALGVVPVFWIYLIFIGLTGLVMPFFNTPSMVLIQEKVEGDYLGRVFGVFSMIATSMMPLGMLVFGPIADIVKIEWLLIGTGILLFVQAFFLLGSKVLIEAGKPVSKEVLNNNVRQLEAGEQLD</sequence>
<feature type="transmembrane region" description="Helical" evidence="7">
    <location>
        <begin position="172"/>
        <end position="192"/>
    </location>
</feature>
<dbReference type="CDD" id="cd06173">
    <property type="entry name" value="MFS_MefA_like"/>
    <property type="match status" value="1"/>
</dbReference>
<dbReference type="SUPFAM" id="SSF103473">
    <property type="entry name" value="MFS general substrate transporter"/>
    <property type="match status" value="1"/>
</dbReference>
<evidence type="ECO:0000256" key="5">
    <source>
        <dbReference type="ARBA" id="ARBA00022989"/>
    </source>
</evidence>
<feature type="transmembrane region" description="Helical" evidence="7">
    <location>
        <begin position="46"/>
        <end position="71"/>
    </location>
</feature>
<reference evidence="9" key="1">
    <citation type="submission" date="2016-02" db="EMBL/GenBank/DDBJ databases">
        <title>Draft Genome Sequence of Sporotomaculum syntrophicum Strain FB, a Syntrophic Benzoate Degrader.</title>
        <authorList>
            <person name="Nobu M.K."/>
            <person name="Narihiro T."/>
            <person name="Qiu Y.-L."/>
            <person name="Ohashi A."/>
            <person name="Liu W.-T."/>
            <person name="Yuji S."/>
        </authorList>
    </citation>
    <scope>NUCLEOTIDE SEQUENCE</scope>
    <source>
        <strain evidence="9">FB</strain>
    </source>
</reference>
<evidence type="ECO:0000313" key="10">
    <source>
        <dbReference type="Proteomes" id="UP000798488"/>
    </source>
</evidence>
<name>A0A9D3AZ44_9FIRM</name>
<feature type="transmembrane region" description="Helical" evidence="7">
    <location>
        <begin position="345"/>
        <end position="368"/>
    </location>
</feature>
<dbReference type="PANTHER" id="PTHR43266:SF10">
    <property type="entry name" value="BACILYSIN EXPORTER BACE-RELATED"/>
    <property type="match status" value="1"/>
</dbReference>
<dbReference type="InterPro" id="IPR036259">
    <property type="entry name" value="MFS_trans_sf"/>
</dbReference>
<keyword evidence="4 7" id="KW-0812">Transmembrane</keyword>
<feature type="transmembrane region" description="Helical" evidence="7">
    <location>
        <begin position="266"/>
        <end position="285"/>
    </location>
</feature>
<dbReference type="OrthoDB" id="9775268at2"/>
<dbReference type="PROSITE" id="PS50850">
    <property type="entry name" value="MFS"/>
    <property type="match status" value="1"/>
</dbReference>
<keyword evidence="5 7" id="KW-1133">Transmembrane helix</keyword>
<gene>
    <name evidence="9" type="ORF">SPSYN_01641</name>
</gene>
<keyword evidence="3" id="KW-1003">Cell membrane</keyword>
<evidence type="ECO:0000256" key="4">
    <source>
        <dbReference type="ARBA" id="ARBA00022692"/>
    </source>
</evidence>
<evidence type="ECO:0000313" key="9">
    <source>
        <dbReference type="EMBL" id="KAF1085499.1"/>
    </source>
</evidence>
<organism evidence="9 10">
    <name type="scientific">Sporotomaculum syntrophicum</name>
    <dbReference type="NCBI Taxonomy" id="182264"/>
    <lineage>
        <taxon>Bacteria</taxon>
        <taxon>Bacillati</taxon>
        <taxon>Bacillota</taxon>
        <taxon>Clostridia</taxon>
        <taxon>Eubacteriales</taxon>
        <taxon>Desulfallaceae</taxon>
        <taxon>Sporotomaculum</taxon>
    </lineage>
</organism>
<dbReference type="GO" id="GO:0005886">
    <property type="term" value="C:plasma membrane"/>
    <property type="evidence" value="ECO:0007669"/>
    <property type="project" value="UniProtKB-SubCell"/>
</dbReference>
<feature type="transmembrane region" description="Helical" evidence="7">
    <location>
        <begin position="78"/>
        <end position="99"/>
    </location>
</feature>
<keyword evidence="2" id="KW-0813">Transport</keyword>
<dbReference type="Pfam" id="PF07690">
    <property type="entry name" value="MFS_1"/>
    <property type="match status" value="1"/>
</dbReference>
<evidence type="ECO:0000259" key="8">
    <source>
        <dbReference type="PROSITE" id="PS50850"/>
    </source>
</evidence>
<dbReference type="EMBL" id="LSRS01000003">
    <property type="protein sequence ID" value="KAF1085499.1"/>
    <property type="molecule type" value="Genomic_DNA"/>
</dbReference>
<keyword evidence="10" id="KW-1185">Reference proteome</keyword>
<keyword evidence="6 7" id="KW-0472">Membrane</keyword>
<dbReference type="InterPro" id="IPR011701">
    <property type="entry name" value="MFS"/>
</dbReference>
<evidence type="ECO:0000256" key="1">
    <source>
        <dbReference type="ARBA" id="ARBA00004651"/>
    </source>
</evidence>
<dbReference type="InterPro" id="IPR020846">
    <property type="entry name" value="MFS_dom"/>
</dbReference>